<dbReference type="EMBL" id="VUOB01000021">
    <property type="protein sequence ID" value="KAA2262662.1"/>
    <property type="molecule type" value="Genomic_DNA"/>
</dbReference>
<reference evidence="2 3" key="2">
    <citation type="submission" date="2019-09" db="EMBL/GenBank/DDBJ databases">
        <authorList>
            <person name="Jin C."/>
        </authorList>
    </citation>
    <scope>NUCLEOTIDE SEQUENCE [LARGE SCALE GENOMIC DNA]</scope>
    <source>
        <strain evidence="2 3">AN110305</strain>
    </source>
</reference>
<dbReference type="AlphaFoldDB" id="A0A5B2XIS3"/>
<dbReference type="InterPro" id="IPR036894">
    <property type="entry name" value="YbaB-like_sf"/>
</dbReference>
<proteinExistence type="predicted"/>
<protein>
    <submittedName>
        <fullName evidence="2">YbaB/EbfC family nucleoid-associated protein</fullName>
    </submittedName>
</protein>
<comment type="caution">
    <text evidence="2">The sequence shown here is derived from an EMBL/GenBank/DDBJ whole genome shotgun (WGS) entry which is preliminary data.</text>
</comment>
<evidence type="ECO:0000313" key="3">
    <source>
        <dbReference type="Proteomes" id="UP000323454"/>
    </source>
</evidence>
<dbReference type="SUPFAM" id="SSF82607">
    <property type="entry name" value="YbaB-like"/>
    <property type="match status" value="1"/>
</dbReference>
<dbReference type="InterPro" id="IPR004401">
    <property type="entry name" value="YbaB/EbfC"/>
</dbReference>
<feature type="compositionally biased region" description="Pro residues" evidence="1">
    <location>
        <begin position="161"/>
        <end position="172"/>
    </location>
</feature>
<sequence>MLANTPDDVGRVVDQWSTRVAERAQRFKETQRAVSAISVTESAAGGAIRVTVNSSGNLSDIALSDDTQRMSPATVAKQLMSCVQRAQAKLAGRVQEAMAQVAAHDPASAAAVVDRYQQRFPEPAEDQIAPPPTQQNAGFGMSHLDDESARAPRRAPAVGYTPPPAASPPPQAAVPRRAPVRDVDDDDFGASPW</sequence>
<dbReference type="Proteomes" id="UP000323454">
    <property type="component" value="Unassembled WGS sequence"/>
</dbReference>
<dbReference type="OrthoDB" id="3696044at2"/>
<gene>
    <name evidence="2" type="ORF">F0L68_12255</name>
</gene>
<dbReference type="GO" id="GO:0003677">
    <property type="term" value="F:DNA binding"/>
    <property type="evidence" value="ECO:0007669"/>
    <property type="project" value="InterPro"/>
</dbReference>
<organism evidence="2 3">
    <name type="scientific">Solihabitans fulvus</name>
    <dbReference type="NCBI Taxonomy" id="1892852"/>
    <lineage>
        <taxon>Bacteria</taxon>
        <taxon>Bacillati</taxon>
        <taxon>Actinomycetota</taxon>
        <taxon>Actinomycetes</taxon>
        <taxon>Pseudonocardiales</taxon>
        <taxon>Pseudonocardiaceae</taxon>
        <taxon>Solihabitans</taxon>
    </lineage>
</organism>
<dbReference type="Gene3D" id="3.30.1310.10">
    <property type="entry name" value="Nucleoid-associated protein YbaB-like domain"/>
    <property type="match status" value="1"/>
</dbReference>
<feature type="region of interest" description="Disordered" evidence="1">
    <location>
        <begin position="121"/>
        <end position="193"/>
    </location>
</feature>
<feature type="compositionally biased region" description="Acidic residues" evidence="1">
    <location>
        <begin position="183"/>
        <end position="193"/>
    </location>
</feature>
<dbReference type="RefSeq" id="WP_149849641.1">
    <property type="nucleotide sequence ID" value="NZ_VUOB01000021.1"/>
</dbReference>
<evidence type="ECO:0000313" key="2">
    <source>
        <dbReference type="EMBL" id="KAA2262662.1"/>
    </source>
</evidence>
<accession>A0A5B2XIS3</accession>
<dbReference type="Pfam" id="PF02575">
    <property type="entry name" value="YbaB_DNA_bd"/>
    <property type="match status" value="1"/>
</dbReference>
<keyword evidence="3" id="KW-1185">Reference proteome</keyword>
<name>A0A5B2XIS3_9PSEU</name>
<reference evidence="2 3" key="1">
    <citation type="submission" date="2019-09" db="EMBL/GenBank/DDBJ databases">
        <title>Goodfellowia gen. nov., a new genus of the Pseudonocardineae related to Actinoalloteichus, containing Goodfellowia coeruleoviolacea gen. nov., comb. nov. gen. nov., comb. nov.</title>
        <authorList>
            <person name="Labeda D."/>
        </authorList>
    </citation>
    <scope>NUCLEOTIDE SEQUENCE [LARGE SCALE GENOMIC DNA]</scope>
    <source>
        <strain evidence="2 3">AN110305</strain>
    </source>
</reference>
<evidence type="ECO:0000256" key="1">
    <source>
        <dbReference type="SAM" id="MobiDB-lite"/>
    </source>
</evidence>